<evidence type="ECO:0000313" key="2">
    <source>
        <dbReference type="Proteomes" id="UP001239111"/>
    </source>
</evidence>
<reference evidence="1" key="1">
    <citation type="submission" date="2023-04" db="EMBL/GenBank/DDBJ databases">
        <title>A chromosome-level genome assembly of the parasitoid wasp Eretmocerus hayati.</title>
        <authorList>
            <person name="Zhong Y."/>
            <person name="Liu S."/>
            <person name="Liu Y."/>
        </authorList>
    </citation>
    <scope>NUCLEOTIDE SEQUENCE</scope>
    <source>
        <strain evidence="1">ZJU_SS_LIU_2023</strain>
    </source>
</reference>
<proteinExistence type="predicted"/>
<dbReference type="Proteomes" id="UP001239111">
    <property type="component" value="Chromosome 4"/>
</dbReference>
<accession>A0ACC2N5T7</accession>
<comment type="caution">
    <text evidence="1">The sequence shown here is derived from an EMBL/GenBank/DDBJ whole genome shotgun (WGS) entry which is preliminary data.</text>
</comment>
<evidence type="ECO:0000313" key="1">
    <source>
        <dbReference type="EMBL" id="KAJ8666549.1"/>
    </source>
</evidence>
<protein>
    <submittedName>
        <fullName evidence="1">Uncharacterized protein</fullName>
    </submittedName>
</protein>
<sequence length="146" mass="15921">MGGWSIPPFMPPFLPPHVTSTASIREVRDSESERDQRTTAGRSNDSSGDDAEYIRINVTGCRTCVAARPPTRCLLTRKLHLSPRRRCSSGDRCSDDQRYQSRQHFNTLAFRNSAIDHTSTTSGTMGLSVGISALPVLANARGVGDA</sequence>
<gene>
    <name evidence="1" type="ORF">QAD02_008211</name>
</gene>
<organism evidence="1 2">
    <name type="scientific">Eretmocerus hayati</name>
    <dbReference type="NCBI Taxonomy" id="131215"/>
    <lineage>
        <taxon>Eukaryota</taxon>
        <taxon>Metazoa</taxon>
        <taxon>Ecdysozoa</taxon>
        <taxon>Arthropoda</taxon>
        <taxon>Hexapoda</taxon>
        <taxon>Insecta</taxon>
        <taxon>Pterygota</taxon>
        <taxon>Neoptera</taxon>
        <taxon>Endopterygota</taxon>
        <taxon>Hymenoptera</taxon>
        <taxon>Apocrita</taxon>
        <taxon>Proctotrupomorpha</taxon>
        <taxon>Chalcidoidea</taxon>
        <taxon>Aphelinidae</taxon>
        <taxon>Aphelininae</taxon>
        <taxon>Eretmocerus</taxon>
    </lineage>
</organism>
<keyword evidence="2" id="KW-1185">Reference proteome</keyword>
<dbReference type="EMBL" id="CM056744">
    <property type="protein sequence ID" value="KAJ8666549.1"/>
    <property type="molecule type" value="Genomic_DNA"/>
</dbReference>
<name>A0ACC2N5T7_9HYME</name>